<feature type="region of interest" description="Disordered" evidence="7">
    <location>
        <begin position="418"/>
        <end position="449"/>
    </location>
</feature>
<feature type="domain" description="SHS2" evidence="8">
    <location>
        <begin position="7"/>
        <end position="212"/>
    </location>
</feature>
<dbReference type="Gene3D" id="3.30.420.40">
    <property type="match status" value="1"/>
</dbReference>
<dbReference type="PANTHER" id="PTHR32432:SF4">
    <property type="entry name" value="CELL DIVISION PROTEIN FTSA"/>
    <property type="match status" value="1"/>
</dbReference>
<sequence length="463" mass="51309">MEEGKCFIGLEIGSSKIAAVVGLQQQAVIKVIGFSERKILPSDEVIKYGNIENAQITCERISEVLDDLAKDFERADYEFQMNTVNINLANLSIQSQTKSGKVVTTAGMNRISQEDINKLTEDVIRSHHLAPGYTLVHALPKDFYVNEEKTMAHLVGKIGNVLSGDYSMITTKSDNLNNLLECVNQVQAKGKSTGYLKVDNIYLNTVADSCALLNNSAQEPFTKKDGIAIVNIGAEMTQISVFHGNTMRYQSILPIAGNTINADLEKTFGINFQEAEMLKLVCSTMMDAPVEEIPVVVIEKKLGMPSKEVYLRNAMLVIEWRLKEIAALVHAELHRSGYKSHLQNGIVLTGGTAKYDKIVEIFNSVIPNGAVRKASFNNAIDFGNFTDLRNPKYSTLLGLIVAPAYAFDRRVDNKVLTPKPISNRYPEAPQPPKPTTPPQEDKPSGFSRFLGSIFRRNDLNDDY</sequence>
<dbReference type="Pfam" id="PF02491">
    <property type="entry name" value="SHS2_FTSA"/>
    <property type="match status" value="1"/>
</dbReference>
<dbReference type="NCBIfam" id="TIGR01174">
    <property type="entry name" value="ftsA"/>
    <property type="match status" value="1"/>
</dbReference>
<protein>
    <recommendedName>
        <fullName evidence="5 6">Cell division protein FtsA</fullName>
    </recommendedName>
</protein>
<gene>
    <name evidence="5" type="primary">ftsA</name>
    <name evidence="9" type="ordered locus">Lbys_2039</name>
</gene>
<evidence type="ECO:0000256" key="2">
    <source>
        <dbReference type="ARBA" id="ARBA00022618"/>
    </source>
</evidence>
<dbReference type="RefSeq" id="WP_013408781.1">
    <property type="nucleotide sequence ID" value="NC_014655.1"/>
</dbReference>
<dbReference type="STRING" id="649349.Lbys_2039"/>
<dbReference type="HAMAP" id="MF_02033">
    <property type="entry name" value="FtsA"/>
    <property type="match status" value="1"/>
</dbReference>
<reference key="1">
    <citation type="submission" date="2010-11" db="EMBL/GenBank/DDBJ databases">
        <title>The complete genome of Leadbetterella byssophila DSM 17132.</title>
        <authorList>
            <consortium name="US DOE Joint Genome Institute (JGI-PGF)"/>
            <person name="Lucas S."/>
            <person name="Copeland A."/>
            <person name="Lapidus A."/>
            <person name="Glavina del Rio T."/>
            <person name="Dalin E."/>
            <person name="Tice H."/>
            <person name="Bruce D."/>
            <person name="Goodwin L."/>
            <person name="Pitluck S."/>
            <person name="Kyrpides N."/>
            <person name="Mavromatis K."/>
            <person name="Ivanova N."/>
            <person name="Teshima H."/>
            <person name="Brettin T."/>
            <person name="Detter J.C."/>
            <person name="Han C."/>
            <person name="Tapia R."/>
            <person name="Land M."/>
            <person name="Hauser L."/>
            <person name="Markowitz V."/>
            <person name="Cheng J.-F."/>
            <person name="Hugenholtz P."/>
            <person name="Woyke T."/>
            <person name="Wu D."/>
            <person name="Tindall B."/>
            <person name="Pomrenke H.G."/>
            <person name="Brambilla E."/>
            <person name="Klenk H.-P."/>
            <person name="Eisen J.A."/>
        </authorList>
    </citation>
    <scope>NUCLEOTIDE SEQUENCE [LARGE SCALE GENOMIC DNA]</scope>
    <source>
        <strain>DSM 17132</strain>
    </source>
</reference>
<evidence type="ECO:0000313" key="9">
    <source>
        <dbReference type="EMBL" id="ADQ17735.1"/>
    </source>
</evidence>
<dbReference type="GO" id="GO:0043093">
    <property type="term" value="P:FtsZ-dependent cytokinesis"/>
    <property type="evidence" value="ECO:0007669"/>
    <property type="project" value="UniProtKB-UniRule"/>
</dbReference>
<evidence type="ECO:0000259" key="8">
    <source>
        <dbReference type="SMART" id="SM00842"/>
    </source>
</evidence>
<evidence type="ECO:0000256" key="5">
    <source>
        <dbReference type="HAMAP-Rule" id="MF_02033"/>
    </source>
</evidence>
<proteinExistence type="inferred from homology"/>
<accession>E4RT27</accession>
<evidence type="ECO:0000256" key="4">
    <source>
        <dbReference type="ARBA" id="ARBA00023306"/>
    </source>
</evidence>
<dbReference type="KEGG" id="lby:Lbys_2039"/>
<comment type="subcellular location">
    <subcellularLocation>
        <location evidence="5">Cell inner membrane</location>
        <topology evidence="5">Peripheral membrane protein</topology>
        <orientation evidence="5">Cytoplasmic side</orientation>
    </subcellularLocation>
    <text evidence="5">Localizes to the Z ring in an FtsZ-dependent manner. Targeted to the membrane through a conserved C-terminal amphipathic helix.</text>
</comment>
<dbReference type="Proteomes" id="UP000007435">
    <property type="component" value="Chromosome"/>
</dbReference>
<dbReference type="AlphaFoldDB" id="E4RT27"/>
<comment type="similarity">
    <text evidence="5 6">Belongs to the FtsA/MreB family.</text>
</comment>
<dbReference type="Pfam" id="PF14450">
    <property type="entry name" value="FtsA"/>
    <property type="match status" value="1"/>
</dbReference>
<dbReference type="InterPro" id="IPR003494">
    <property type="entry name" value="SHS2_FtsA"/>
</dbReference>
<reference evidence="9 10" key="2">
    <citation type="journal article" date="2011" name="Stand. Genomic Sci.">
        <title>Complete genome sequence of Leadbetterella byssophila type strain (4M15).</title>
        <authorList>
            <person name="Abt B."/>
            <person name="Teshima H."/>
            <person name="Lucas S."/>
            <person name="Lapidus A."/>
            <person name="Del Rio T.G."/>
            <person name="Nolan M."/>
            <person name="Tice H."/>
            <person name="Cheng J.F."/>
            <person name="Pitluck S."/>
            <person name="Liolios K."/>
            <person name="Pagani I."/>
            <person name="Ivanova N."/>
            <person name="Mavromatis K."/>
            <person name="Pati A."/>
            <person name="Tapia R."/>
            <person name="Han C."/>
            <person name="Goodwin L."/>
            <person name="Chen A."/>
            <person name="Palaniappan K."/>
            <person name="Land M."/>
            <person name="Hauser L."/>
            <person name="Chang Y.J."/>
            <person name="Jeffries C.D."/>
            <person name="Rohde M."/>
            <person name="Goker M."/>
            <person name="Tindall B.J."/>
            <person name="Detter J.C."/>
            <person name="Woyke T."/>
            <person name="Bristow J."/>
            <person name="Eisen J.A."/>
            <person name="Markowitz V."/>
            <person name="Hugenholtz P."/>
            <person name="Klenk H.P."/>
            <person name="Kyrpides N.C."/>
        </authorList>
    </citation>
    <scope>NUCLEOTIDE SEQUENCE [LARGE SCALE GENOMIC DNA]</scope>
    <source>
        <strain evidence="10">DSM 17132 / JCM 16389 / KACC 11308 / NBRC 106382 / 4M15</strain>
    </source>
</reference>
<dbReference type="eggNOG" id="COG0849">
    <property type="taxonomic scope" value="Bacteria"/>
</dbReference>
<evidence type="ECO:0000256" key="1">
    <source>
        <dbReference type="ARBA" id="ARBA00022475"/>
    </source>
</evidence>
<keyword evidence="4 5" id="KW-0131">Cell cycle</keyword>
<dbReference type="PANTHER" id="PTHR32432">
    <property type="entry name" value="CELL DIVISION PROTEIN FTSA-RELATED"/>
    <property type="match status" value="1"/>
</dbReference>
<keyword evidence="2 5" id="KW-0132">Cell division</keyword>
<evidence type="ECO:0000256" key="6">
    <source>
        <dbReference type="PIRNR" id="PIRNR003101"/>
    </source>
</evidence>
<dbReference type="SUPFAM" id="SSF53067">
    <property type="entry name" value="Actin-like ATPase domain"/>
    <property type="match status" value="2"/>
</dbReference>
<name>E4RT27_LEAB4</name>
<dbReference type="HOGENOM" id="CLU_590244_0_0_10"/>
<comment type="subunit">
    <text evidence="5">Self-interacts. Interacts with FtsZ.</text>
</comment>
<evidence type="ECO:0000256" key="3">
    <source>
        <dbReference type="ARBA" id="ARBA00023136"/>
    </source>
</evidence>
<keyword evidence="3 5" id="KW-0472">Membrane</keyword>
<organism evidence="9 10">
    <name type="scientific">Leadbetterella byssophila (strain DSM 17132 / JCM 16389 / KACC 11308 / NBRC 106382 / 4M15)</name>
    <dbReference type="NCBI Taxonomy" id="649349"/>
    <lineage>
        <taxon>Bacteria</taxon>
        <taxon>Pseudomonadati</taxon>
        <taxon>Bacteroidota</taxon>
        <taxon>Cytophagia</taxon>
        <taxon>Cytophagales</taxon>
        <taxon>Leadbetterellaceae</taxon>
        <taxon>Leadbetterella</taxon>
    </lineage>
</organism>
<dbReference type="PIRSF" id="PIRSF003101">
    <property type="entry name" value="FtsA"/>
    <property type="match status" value="1"/>
</dbReference>
<dbReference type="OrthoDB" id="9768127at2"/>
<keyword evidence="10" id="KW-1185">Reference proteome</keyword>
<keyword evidence="5" id="KW-0997">Cell inner membrane</keyword>
<evidence type="ECO:0000313" key="10">
    <source>
        <dbReference type="Proteomes" id="UP000007435"/>
    </source>
</evidence>
<evidence type="ECO:0000256" key="7">
    <source>
        <dbReference type="SAM" id="MobiDB-lite"/>
    </source>
</evidence>
<keyword evidence="1 5" id="KW-1003">Cell membrane</keyword>
<dbReference type="GO" id="GO:0032153">
    <property type="term" value="C:cell division site"/>
    <property type="evidence" value="ECO:0007669"/>
    <property type="project" value="UniProtKB-UniRule"/>
</dbReference>
<dbReference type="InterPro" id="IPR020823">
    <property type="entry name" value="Cell_div_FtsA"/>
</dbReference>
<feature type="compositionally biased region" description="Pro residues" evidence="7">
    <location>
        <begin position="428"/>
        <end position="437"/>
    </location>
</feature>
<dbReference type="InterPro" id="IPR050696">
    <property type="entry name" value="FtsA/MreB"/>
</dbReference>
<dbReference type="EMBL" id="CP002305">
    <property type="protein sequence ID" value="ADQ17735.1"/>
    <property type="molecule type" value="Genomic_DNA"/>
</dbReference>
<dbReference type="SMART" id="SM00842">
    <property type="entry name" value="FtsA"/>
    <property type="match status" value="1"/>
</dbReference>
<dbReference type="GO" id="GO:0009898">
    <property type="term" value="C:cytoplasmic side of plasma membrane"/>
    <property type="evidence" value="ECO:0007669"/>
    <property type="project" value="UniProtKB-UniRule"/>
</dbReference>
<comment type="function">
    <text evidence="5 6">Cell division protein that is involved in the assembly of the Z ring. May serve as a membrane anchor for the Z ring.</text>
</comment>
<dbReference type="InterPro" id="IPR043129">
    <property type="entry name" value="ATPase_NBD"/>
</dbReference>